<comment type="similarity">
    <text evidence="5">In the C-terminal section; belongs to the NRP synthetase family.</text>
</comment>
<dbReference type="SUPFAM" id="SSF52777">
    <property type="entry name" value="CoA-dependent acyltransferases"/>
    <property type="match status" value="3"/>
</dbReference>
<dbReference type="Gene3D" id="3.30.70.3290">
    <property type="match status" value="1"/>
</dbReference>
<dbReference type="Gene3D" id="1.10.1200.10">
    <property type="entry name" value="ACP-like"/>
    <property type="match status" value="1"/>
</dbReference>
<dbReference type="FunFam" id="2.30.38.10:FF:000001">
    <property type="entry name" value="Non-ribosomal peptide synthetase PvdI"/>
    <property type="match status" value="1"/>
</dbReference>
<organism evidence="8 9">
    <name type="scientific">Desulfoluna spongiiphila</name>
    <dbReference type="NCBI Taxonomy" id="419481"/>
    <lineage>
        <taxon>Bacteria</taxon>
        <taxon>Pseudomonadati</taxon>
        <taxon>Thermodesulfobacteriota</taxon>
        <taxon>Desulfobacteria</taxon>
        <taxon>Desulfobacterales</taxon>
        <taxon>Desulfolunaceae</taxon>
        <taxon>Desulfoluna</taxon>
    </lineage>
</organism>
<dbReference type="GO" id="GO:0047527">
    <property type="term" value="F:2,3-dihydroxybenzoate-serine ligase activity"/>
    <property type="evidence" value="ECO:0007669"/>
    <property type="project" value="TreeGrafter"/>
</dbReference>
<dbReference type="InterPro" id="IPR016035">
    <property type="entry name" value="Acyl_Trfase/lysoPLipase"/>
</dbReference>
<dbReference type="Gene3D" id="2.30.38.10">
    <property type="entry name" value="Luciferase, Domain 3"/>
    <property type="match status" value="1"/>
</dbReference>
<dbReference type="SMART" id="SM00827">
    <property type="entry name" value="PKS_AT"/>
    <property type="match status" value="1"/>
</dbReference>
<keyword evidence="3" id="KW-0597">Phosphoprotein</keyword>
<keyword evidence="2" id="KW-0596">Phosphopantetheine</keyword>
<evidence type="ECO:0000259" key="7">
    <source>
        <dbReference type="PROSITE" id="PS50075"/>
    </source>
</evidence>
<dbReference type="CDD" id="cd19531">
    <property type="entry name" value="LCL_NRPS-like"/>
    <property type="match status" value="1"/>
</dbReference>
<dbReference type="Gene3D" id="3.40.50.980">
    <property type="match status" value="2"/>
</dbReference>
<dbReference type="Gene3D" id="3.30.300.30">
    <property type="match status" value="1"/>
</dbReference>
<comment type="cofactor">
    <cofactor evidence="1">
        <name>pantetheine 4'-phosphate</name>
        <dbReference type="ChEBI" id="CHEBI:47942"/>
    </cofactor>
</comment>
<name>A0A1G5C3E6_9BACT</name>
<dbReference type="Pfam" id="PF00501">
    <property type="entry name" value="AMP-binding"/>
    <property type="match status" value="1"/>
</dbReference>
<proteinExistence type="inferred from homology"/>
<evidence type="ECO:0000256" key="4">
    <source>
        <dbReference type="ARBA" id="ARBA00022679"/>
    </source>
</evidence>
<dbReference type="GO" id="GO:0043041">
    <property type="term" value="P:amino acid activation for nonribosomal peptide biosynthetic process"/>
    <property type="evidence" value="ECO:0007669"/>
    <property type="project" value="TreeGrafter"/>
</dbReference>
<feature type="compositionally biased region" description="Basic residues" evidence="6">
    <location>
        <begin position="1749"/>
        <end position="1763"/>
    </location>
</feature>
<dbReference type="PANTHER" id="PTHR45527">
    <property type="entry name" value="NONRIBOSOMAL PEPTIDE SYNTHETASE"/>
    <property type="match status" value="1"/>
</dbReference>
<dbReference type="STRING" id="419481.SAMN05216233_102353"/>
<feature type="domain" description="Carrier" evidence="7">
    <location>
        <begin position="1660"/>
        <end position="1735"/>
    </location>
</feature>
<dbReference type="Proteomes" id="UP000198870">
    <property type="component" value="Unassembled WGS sequence"/>
</dbReference>
<dbReference type="GO" id="GO:0005829">
    <property type="term" value="C:cytosol"/>
    <property type="evidence" value="ECO:0007669"/>
    <property type="project" value="TreeGrafter"/>
</dbReference>
<gene>
    <name evidence="8" type="ORF">SAMN05216233_102353</name>
</gene>
<evidence type="ECO:0000313" key="9">
    <source>
        <dbReference type="Proteomes" id="UP000198870"/>
    </source>
</evidence>
<dbReference type="PROSITE" id="PS50075">
    <property type="entry name" value="CARRIER"/>
    <property type="match status" value="1"/>
</dbReference>
<dbReference type="GO" id="GO:0009366">
    <property type="term" value="C:enterobactin synthetase complex"/>
    <property type="evidence" value="ECO:0007669"/>
    <property type="project" value="TreeGrafter"/>
</dbReference>
<dbReference type="GO" id="GO:0031177">
    <property type="term" value="F:phosphopantetheine binding"/>
    <property type="evidence" value="ECO:0007669"/>
    <property type="project" value="InterPro"/>
</dbReference>
<evidence type="ECO:0000256" key="5">
    <source>
        <dbReference type="ARBA" id="ARBA00029443"/>
    </source>
</evidence>
<dbReference type="InterPro" id="IPR025110">
    <property type="entry name" value="AMP-bd_C"/>
</dbReference>
<dbReference type="Pfam" id="PF00550">
    <property type="entry name" value="PP-binding"/>
    <property type="match status" value="1"/>
</dbReference>
<dbReference type="EMBL" id="FMUX01000002">
    <property type="protein sequence ID" value="SCX96933.1"/>
    <property type="molecule type" value="Genomic_DNA"/>
</dbReference>
<dbReference type="InterPro" id="IPR016036">
    <property type="entry name" value="Malonyl_transacylase_ACP-bd"/>
</dbReference>
<dbReference type="Pfam" id="PF18563">
    <property type="entry name" value="TubC_N"/>
    <property type="match status" value="1"/>
</dbReference>
<dbReference type="SUPFAM" id="SSF47336">
    <property type="entry name" value="ACP-like"/>
    <property type="match status" value="1"/>
</dbReference>
<sequence>MSIAYIMEKLGRLDISLWVEGGGLKFRAPKGRMTPELRRLIKLNKPGLLAHLGAPPVEDHRTCPLSYNQQSLWILNRMDPDSACYNVSLSARIVTEIRPEVVPGVCRQLSARHEILRTTYGFDGSGGQTCQTVHDAMEPEFHLVDAQELSKEALKELVQGYHARPFDLERGPLLRVCLFELSGGEHIFVMTIHHIASDGSSFNLLIDEFGRLYRAAVSGGEAGLSPVERQYRDFVDYQQEMLAGEEGTRLEHFWRDRLSAPLPVMNLPLDGTPPVSPRFTGDCYPFHLTGETYDALRGFVGNENVTVYVMLLAVFQVTLMRFCNQGDLIIGTPAVGRVRPEYKGACGHFINMVAMRGELSPSMSFREHLRRSRRVVLQALDHQTYPFPLLVERLGLDRDPSRSPLFQVMFNMLNRKILGPAADFFMGAAHEVPVDFGGMGIMPYPLEQEEGQYELVLEVVDTDEGLACVFKYRAGLFTEETIVSLASAFEGCLRHVMATPDMRLGDVPMPLGRDGDLPGGPGQRPAPPVPWEREQGARSSAGPPVTFMFTGQGAQHVRMAEGLYRGEPEFRDWVNYCADRLVPLMGCDIRRIMYPSPDEDTEVSERLKQTAITQPVLFTLEYALARLWMSWGVQPRAMIGHSIGEYTAACLAGVFSLDDALSLVAARGRLMQGQPGGAMLAVGLPEEKIIPFLSDGLSVAVINAPSRCVVSGPRASIEALEERLGKAMKMEGKKARWTQLRTSHAFHSEMMEPALAPFEACVSKVCPAAPRIPIVSNVTGTWLTASQAMDPTYWASHLREPVRFSKGVSTLLAQPAGVLLEVGPGSTLALLARQQVSESGQPVILTSLRRPGQGGTDDAFIRETAVSLREAGVSVDCSGEAFRSGTAPGGSAEAAELAYWSETLGTDLPVLQLPVDQPRPAKLVFRGGTHRFRLSQECLKAFKGRVLSEGGTVSSLLLSAYVTLLARYSGQTDLMVGVSGTNGDRPENGGASPHVFPLRADVSEPCTFDALHGRICEAARTARTRAGISLARLAELLDPDHAPDAHPLFQAMFTFQDGPLPGGAERGPACDLSLFVRDEGERWHGAFVYNAELFSAATVARMCESFEVLLEAVAGSGESPLDRLPLLSCSERDKLLVAWNDTARTYPEPVCLHDMFEVQVAKTPDAVAVGWGDEALTYRELSRRANRLAHALQKLGVGPEKRVGVFMERSVEMIVALYGTLKAGGAYVPLDPDYPAERLAFMLEDTEVPVLLTQERFQGVLPAHSAVVICLDTQWETVARESDEPPVSGVTEDNLAYVIYTSGSTGRPKGVMNSHRGISNRLYWMQEAYNLTAEDRVLQKTPYSFDVSVWEFFWPLLFGARLVVAPPGVHKDPGALGHLIEDEAITVLHFVPSMLQLFLREDHGERCRSLTKVICSGEALACELRDRFFDTLNAELHNLYGPTEAAVDVTFWECRREDRGLVVPIGRPVANTRIHVLDRHMEPVPVGVAGELHIGGVQVARGYLNRPKLTRERFIPDPFVEEPDARLYKTGDLARYLPDGQIEYLGRNDFQVKVRGLRIELGEIEAVVCGHPDVLEAVVAAREDGVGNKKVVAYVVVTEGVTGMAAALRGFLVGKLPEFMIPSYFIQLEALPLMGNGKVDRKALPAPTTDRPDVATLYAAPGNEVESAIAEVWQAHLGVDDVGVDDNFFEVGGDSFLLVEVANKLAGTLKADLKVHHLFEYPTIRAVADFLKPQAGSEPAPARDDMQARLKKRKETLSRRKKNRTGDRT</sequence>
<dbReference type="NCBIfam" id="TIGR01733">
    <property type="entry name" value="AA-adenyl-dom"/>
    <property type="match status" value="1"/>
</dbReference>
<dbReference type="InterPro" id="IPR001242">
    <property type="entry name" value="Condensation_dom"/>
</dbReference>
<dbReference type="SMART" id="SM00823">
    <property type="entry name" value="PKS_PP"/>
    <property type="match status" value="1"/>
</dbReference>
<dbReference type="Pfam" id="PF00698">
    <property type="entry name" value="Acyl_transf_1"/>
    <property type="match status" value="1"/>
</dbReference>
<dbReference type="FunFam" id="3.40.50.12780:FF:000012">
    <property type="entry name" value="Non-ribosomal peptide synthetase"/>
    <property type="match status" value="1"/>
</dbReference>
<dbReference type="InterPro" id="IPR023213">
    <property type="entry name" value="CAT-like_dom_sf"/>
</dbReference>
<dbReference type="Pfam" id="PF13193">
    <property type="entry name" value="AMP-binding_C"/>
    <property type="match status" value="1"/>
</dbReference>
<dbReference type="InterPro" id="IPR010071">
    <property type="entry name" value="AA_adenyl_dom"/>
</dbReference>
<dbReference type="Gene3D" id="3.30.70.250">
    <property type="entry name" value="Malonyl-CoA ACP transacylase, ACP-binding"/>
    <property type="match status" value="1"/>
</dbReference>
<dbReference type="InterPro" id="IPR041464">
    <property type="entry name" value="TubC_N"/>
</dbReference>
<dbReference type="InterPro" id="IPR036736">
    <property type="entry name" value="ACP-like_sf"/>
</dbReference>
<dbReference type="FunFam" id="3.40.50.980:FF:000002">
    <property type="entry name" value="Enterobactin synthetase component F"/>
    <property type="match status" value="1"/>
</dbReference>
<dbReference type="RefSeq" id="WP_092208838.1">
    <property type="nucleotide sequence ID" value="NZ_FMUX01000002.1"/>
</dbReference>
<accession>A0A1G5C3E6</accession>
<dbReference type="OrthoDB" id="9757540at2"/>
<dbReference type="InterPro" id="IPR044894">
    <property type="entry name" value="TubC_N_sf"/>
</dbReference>
<dbReference type="Gene3D" id="3.30.559.30">
    <property type="entry name" value="Nonribosomal peptide synthetase, condensation domain"/>
    <property type="match status" value="2"/>
</dbReference>
<dbReference type="InterPro" id="IPR045851">
    <property type="entry name" value="AMP-bd_C_sf"/>
</dbReference>
<dbReference type="Gene3D" id="3.40.366.10">
    <property type="entry name" value="Malonyl-Coenzyme A Acyl Carrier Protein, domain 2"/>
    <property type="match status" value="1"/>
</dbReference>
<dbReference type="GO" id="GO:0016740">
    <property type="term" value="F:transferase activity"/>
    <property type="evidence" value="ECO:0007669"/>
    <property type="project" value="UniProtKB-KW"/>
</dbReference>
<evidence type="ECO:0000256" key="3">
    <source>
        <dbReference type="ARBA" id="ARBA00022553"/>
    </source>
</evidence>
<dbReference type="SUPFAM" id="SSF55048">
    <property type="entry name" value="Probable ACP-binding domain of malonyl-CoA ACP transacylase"/>
    <property type="match status" value="1"/>
</dbReference>
<evidence type="ECO:0000256" key="2">
    <source>
        <dbReference type="ARBA" id="ARBA00022450"/>
    </source>
</evidence>
<dbReference type="PANTHER" id="PTHR45527:SF1">
    <property type="entry name" value="FATTY ACID SYNTHASE"/>
    <property type="match status" value="1"/>
</dbReference>
<dbReference type="InterPro" id="IPR009081">
    <property type="entry name" value="PP-bd_ACP"/>
</dbReference>
<evidence type="ECO:0000256" key="1">
    <source>
        <dbReference type="ARBA" id="ARBA00001957"/>
    </source>
</evidence>
<dbReference type="PROSITE" id="PS00455">
    <property type="entry name" value="AMP_BINDING"/>
    <property type="match status" value="1"/>
</dbReference>
<dbReference type="InterPro" id="IPR020806">
    <property type="entry name" value="PKS_PP-bd"/>
</dbReference>
<dbReference type="GO" id="GO:0009239">
    <property type="term" value="P:enterobactin biosynthetic process"/>
    <property type="evidence" value="ECO:0007669"/>
    <property type="project" value="TreeGrafter"/>
</dbReference>
<evidence type="ECO:0000256" key="6">
    <source>
        <dbReference type="SAM" id="MobiDB-lite"/>
    </source>
</evidence>
<protein>
    <submittedName>
        <fullName evidence="8">Amino acid adenylation domain-containing protein</fullName>
    </submittedName>
</protein>
<dbReference type="FunFam" id="3.30.300.30:FF:000010">
    <property type="entry name" value="Enterobactin synthetase component F"/>
    <property type="match status" value="1"/>
</dbReference>
<dbReference type="InterPro" id="IPR000873">
    <property type="entry name" value="AMP-dep_synth/lig_dom"/>
</dbReference>
<reference evidence="8 9" key="1">
    <citation type="submission" date="2016-10" db="EMBL/GenBank/DDBJ databases">
        <authorList>
            <person name="de Groot N.N."/>
        </authorList>
    </citation>
    <scope>NUCLEOTIDE SEQUENCE [LARGE SCALE GENOMIC DNA]</scope>
    <source>
        <strain evidence="8 9">AA1</strain>
    </source>
</reference>
<dbReference type="SUPFAM" id="SSF52151">
    <property type="entry name" value="FabD/lysophospholipase-like"/>
    <property type="match status" value="1"/>
</dbReference>
<feature type="region of interest" description="Disordered" evidence="6">
    <location>
        <begin position="511"/>
        <end position="540"/>
    </location>
</feature>
<keyword evidence="4" id="KW-0808">Transferase</keyword>
<evidence type="ECO:0000313" key="8">
    <source>
        <dbReference type="EMBL" id="SCX96933.1"/>
    </source>
</evidence>
<dbReference type="CDD" id="cd17646">
    <property type="entry name" value="A_NRPS_AB3403-like"/>
    <property type="match status" value="1"/>
</dbReference>
<dbReference type="Pfam" id="PF00668">
    <property type="entry name" value="Condensation"/>
    <property type="match status" value="2"/>
</dbReference>
<dbReference type="Gene3D" id="1.10.10.1830">
    <property type="entry name" value="Non-ribosomal peptide synthase, adenylation domain"/>
    <property type="match status" value="1"/>
</dbReference>
<keyword evidence="9" id="KW-1185">Reference proteome</keyword>
<dbReference type="InterPro" id="IPR014043">
    <property type="entry name" value="Acyl_transferase_dom"/>
</dbReference>
<dbReference type="InterPro" id="IPR020845">
    <property type="entry name" value="AMP-binding_CS"/>
</dbReference>
<feature type="region of interest" description="Disordered" evidence="6">
    <location>
        <begin position="1734"/>
        <end position="1769"/>
    </location>
</feature>
<dbReference type="FunFam" id="3.40.50.980:FF:000001">
    <property type="entry name" value="Non-ribosomal peptide synthetase"/>
    <property type="match status" value="1"/>
</dbReference>
<dbReference type="InterPro" id="IPR001227">
    <property type="entry name" value="Ac_transferase_dom_sf"/>
</dbReference>
<dbReference type="Gene3D" id="3.30.559.10">
    <property type="entry name" value="Chloramphenicol acetyltransferase-like domain"/>
    <property type="match status" value="1"/>
</dbReference>
<dbReference type="SUPFAM" id="SSF56801">
    <property type="entry name" value="Acetyl-CoA synthetase-like"/>
    <property type="match status" value="1"/>
</dbReference>